<accession>A0AAW0MSE0</accession>
<evidence type="ECO:0000256" key="1">
    <source>
        <dbReference type="SAM" id="MobiDB-lite"/>
    </source>
</evidence>
<sequence length="108" mass="12874">MNQYRKHYQRSRLHQEPQGRYSPGPREEMRSRPNLRAQRRDEVKTKPPGPREEMRAQRRDEVKTKPPGPRRRDEVKSKPPGPEKMRSRPNLQGPEKNEVKQTSGPEKR</sequence>
<feature type="compositionally biased region" description="Basic and acidic residues" evidence="1">
    <location>
        <begin position="38"/>
        <end position="86"/>
    </location>
</feature>
<protein>
    <submittedName>
        <fullName evidence="2">Uncharacterized protein</fullName>
    </submittedName>
</protein>
<comment type="caution">
    <text evidence="2">The sequence shown here is derived from an EMBL/GenBank/DDBJ whole genome shotgun (WGS) entry which is preliminary data.</text>
</comment>
<gene>
    <name evidence="2" type="ORF">WMY93_029652</name>
</gene>
<feature type="compositionally biased region" description="Basic residues" evidence="1">
    <location>
        <begin position="1"/>
        <end position="12"/>
    </location>
</feature>
<keyword evidence="3" id="KW-1185">Reference proteome</keyword>
<dbReference type="Proteomes" id="UP001460270">
    <property type="component" value="Unassembled WGS sequence"/>
</dbReference>
<reference evidence="3" key="1">
    <citation type="submission" date="2024-04" db="EMBL/GenBank/DDBJ databases">
        <title>Salinicola lusitanus LLJ914,a marine bacterium isolated from the Okinawa Trough.</title>
        <authorList>
            <person name="Li J."/>
        </authorList>
    </citation>
    <scope>NUCLEOTIDE SEQUENCE [LARGE SCALE GENOMIC DNA]</scope>
</reference>
<name>A0AAW0MSE0_9GOBI</name>
<feature type="region of interest" description="Disordered" evidence="1">
    <location>
        <begin position="1"/>
        <end position="108"/>
    </location>
</feature>
<evidence type="ECO:0000313" key="2">
    <source>
        <dbReference type="EMBL" id="KAK7881243.1"/>
    </source>
</evidence>
<organism evidence="2 3">
    <name type="scientific">Mugilogobius chulae</name>
    <name type="common">yellowstripe goby</name>
    <dbReference type="NCBI Taxonomy" id="88201"/>
    <lineage>
        <taxon>Eukaryota</taxon>
        <taxon>Metazoa</taxon>
        <taxon>Chordata</taxon>
        <taxon>Craniata</taxon>
        <taxon>Vertebrata</taxon>
        <taxon>Euteleostomi</taxon>
        <taxon>Actinopterygii</taxon>
        <taxon>Neopterygii</taxon>
        <taxon>Teleostei</taxon>
        <taxon>Neoteleostei</taxon>
        <taxon>Acanthomorphata</taxon>
        <taxon>Gobiaria</taxon>
        <taxon>Gobiiformes</taxon>
        <taxon>Gobioidei</taxon>
        <taxon>Gobiidae</taxon>
        <taxon>Gobionellinae</taxon>
        <taxon>Mugilogobius</taxon>
    </lineage>
</organism>
<proteinExistence type="predicted"/>
<dbReference type="AlphaFoldDB" id="A0AAW0MSE0"/>
<evidence type="ECO:0000313" key="3">
    <source>
        <dbReference type="Proteomes" id="UP001460270"/>
    </source>
</evidence>
<dbReference type="EMBL" id="JBBPFD010000022">
    <property type="protein sequence ID" value="KAK7881243.1"/>
    <property type="molecule type" value="Genomic_DNA"/>
</dbReference>
<feature type="compositionally biased region" description="Basic and acidic residues" evidence="1">
    <location>
        <begin position="95"/>
        <end position="108"/>
    </location>
</feature>